<accession>A0A7G9S7V9</accession>
<evidence type="ECO:0000256" key="1">
    <source>
        <dbReference type="SAM" id="Phobius"/>
    </source>
</evidence>
<feature type="transmembrane region" description="Helical" evidence="1">
    <location>
        <begin position="147"/>
        <end position="164"/>
    </location>
</feature>
<feature type="transmembrane region" description="Helical" evidence="1">
    <location>
        <begin position="304"/>
        <end position="328"/>
    </location>
</feature>
<evidence type="ECO:0000313" key="2">
    <source>
        <dbReference type="EMBL" id="QNN63934.1"/>
    </source>
</evidence>
<dbReference type="AlphaFoldDB" id="A0A7G9S7V9"/>
<gene>
    <name evidence="2" type="ORF">H9L06_06180</name>
</gene>
<feature type="transmembrane region" description="Helical" evidence="1">
    <location>
        <begin position="249"/>
        <end position="272"/>
    </location>
</feature>
<feature type="transmembrane region" description="Helical" evidence="1">
    <location>
        <begin position="59"/>
        <end position="78"/>
    </location>
</feature>
<feature type="transmembrane region" description="Helical" evidence="1">
    <location>
        <begin position="365"/>
        <end position="386"/>
    </location>
</feature>
<dbReference type="SUPFAM" id="SSF103473">
    <property type="entry name" value="MFS general substrate transporter"/>
    <property type="match status" value="1"/>
</dbReference>
<dbReference type="EMBL" id="CP060716">
    <property type="protein sequence ID" value="QNN63934.1"/>
    <property type="molecule type" value="Genomic_DNA"/>
</dbReference>
<dbReference type="InterPro" id="IPR036259">
    <property type="entry name" value="MFS_trans_sf"/>
</dbReference>
<keyword evidence="3" id="KW-1185">Reference proteome</keyword>
<dbReference type="InterPro" id="IPR011701">
    <property type="entry name" value="MFS"/>
</dbReference>
<feature type="transmembrane region" description="Helical" evidence="1">
    <location>
        <begin position="85"/>
        <end position="104"/>
    </location>
</feature>
<evidence type="ECO:0000313" key="3">
    <source>
        <dbReference type="Proteomes" id="UP000515934"/>
    </source>
</evidence>
<keyword evidence="1" id="KW-0812">Transmembrane</keyword>
<sequence length="403" mass="40549">MPAPNSTPAPHDPRVPLGWKNGSATFMLSLAGLMMANLAPLIMSVLGELGFDIVESGNILTWALLASAVVGLGTARLAAGAHRRALAAAGLVVATLGFAVAAMLTGPAVVVASFIIGGAGVGTAIAASGAAIAAIRNPNRVSATSGVVNRVLVMIVLAIIPIIGLSQISVFGALAVLSLIGLVLAAWLPNAPDYAEPVEVTQSLKIAEPRRITIAGIVLLVLFPVWGASEDAVWTLTSVLGDNVGLDPAALGFALSAAAGGGAIAMIIVTVFGNRMGRAVPLVIALVLGGAVKMWIGLATDPSTLAALIIVVNTIYGFAFVLFLATAAGLDARGRWSAPLIGAYLVGSSFAPIIGAWIIDAVGIPTFGVLMGIVSFIAIVPAVWVARVSIGAEKALARQGATS</sequence>
<feature type="transmembrane region" description="Helical" evidence="1">
    <location>
        <begin position="340"/>
        <end position="359"/>
    </location>
</feature>
<dbReference type="Gene3D" id="1.20.1250.20">
    <property type="entry name" value="MFS general substrate transporter like domains"/>
    <property type="match status" value="2"/>
</dbReference>
<feature type="transmembrane region" description="Helical" evidence="1">
    <location>
        <begin position="170"/>
        <end position="191"/>
    </location>
</feature>
<dbReference type="KEGG" id="ldn:H9L06_06180"/>
<dbReference type="GO" id="GO:0022857">
    <property type="term" value="F:transmembrane transporter activity"/>
    <property type="evidence" value="ECO:0007669"/>
    <property type="project" value="InterPro"/>
</dbReference>
<keyword evidence="1" id="KW-1133">Transmembrane helix</keyword>
<feature type="transmembrane region" description="Helical" evidence="1">
    <location>
        <begin position="279"/>
        <end position="298"/>
    </location>
</feature>
<feature type="transmembrane region" description="Helical" evidence="1">
    <location>
        <begin position="212"/>
        <end position="229"/>
    </location>
</feature>
<feature type="transmembrane region" description="Helical" evidence="1">
    <location>
        <begin position="24"/>
        <end position="47"/>
    </location>
</feature>
<feature type="transmembrane region" description="Helical" evidence="1">
    <location>
        <begin position="110"/>
        <end position="135"/>
    </location>
</feature>
<dbReference type="Proteomes" id="UP000515934">
    <property type="component" value="Chromosome"/>
</dbReference>
<proteinExistence type="predicted"/>
<name>A0A7G9S7V9_9MICO</name>
<reference evidence="2 3" key="1">
    <citation type="submission" date="2020-08" db="EMBL/GenBank/DDBJ databases">
        <title>Genome sequence of Leucobacter denitrificans KACC 14055T.</title>
        <authorList>
            <person name="Hyun D.-W."/>
            <person name="Bae J.-W."/>
        </authorList>
    </citation>
    <scope>NUCLEOTIDE SEQUENCE [LARGE SCALE GENOMIC DNA]</scope>
    <source>
        <strain evidence="2 3">KACC 14055</strain>
    </source>
</reference>
<protein>
    <submittedName>
        <fullName evidence="2">MFS transporter</fullName>
    </submittedName>
</protein>
<organism evidence="2 3">
    <name type="scientific">Leucobacter denitrificans</name>
    <dbReference type="NCBI Taxonomy" id="683042"/>
    <lineage>
        <taxon>Bacteria</taxon>
        <taxon>Bacillati</taxon>
        <taxon>Actinomycetota</taxon>
        <taxon>Actinomycetes</taxon>
        <taxon>Micrococcales</taxon>
        <taxon>Microbacteriaceae</taxon>
        <taxon>Leucobacter</taxon>
    </lineage>
</organism>
<keyword evidence="1" id="KW-0472">Membrane</keyword>
<dbReference type="Pfam" id="PF07690">
    <property type="entry name" value="MFS_1"/>
    <property type="match status" value="1"/>
</dbReference>